<dbReference type="KEGG" id="vg:5470302"/>
<dbReference type="Proteomes" id="UP000202420">
    <property type="component" value="Segment"/>
</dbReference>
<evidence type="ECO:0000313" key="2">
    <source>
        <dbReference type="Proteomes" id="UP000202420"/>
    </source>
</evidence>
<evidence type="ECO:0000313" key="1">
    <source>
        <dbReference type="EMBL" id="ABT16468.1"/>
    </source>
</evidence>
<sequence>MPRASLCFCTGVPEPHLAVGRCPRGASSLECQKTWEGPSNALRMGMLFCICLLQRPPGVSLRRRTRIPR</sequence>
<dbReference type="RefSeq" id="YP_001426815.1">
    <property type="nucleotide sequence ID" value="NC_008724.1"/>
</dbReference>
<dbReference type="EMBL" id="EF101928">
    <property type="protein sequence ID" value="ABT16468.1"/>
    <property type="molecule type" value="Genomic_DNA"/>
</dbReference>
<proteinExistence type="predicted"/>
<protein>
    <submittedName>
        <fullName evidence="1">Uncharacterized protein z334L</fullName>
    </submittedName>
</protein>
<organism evidence="1 2">
    <name type="scientific">Chlorovirus heliozoae</name>
    <dbReference type="NCBI Taxonomy" id="322019"/>
    <lineage>
        <taxon>Viruses</taxon>
        <taxon>Varidnaviria</taxon>
        <taxon>Bamfordvirae</taxon>
        <taxon>Nucleocytoviricota</taxon>
        <taxon>Megaviricetes</taxon>
        <taxon>Algavirales</taxon>
        <taxon>Phycodnaviridae</taxon>
        <taxon>Chlorovirus</taxon>
    </lineage>
</organism>
<name>A7K8U4_9PHYC</name>
<accession>A7K8U4</accession>
<keyword evidence="2" id="KW-1185">Reference proteome</keyword>
<reference evidence="1 2" key="1">
    <citation type="submission" date="2006-09" db="EMBL/GenBank/DDBJ databases">
        <title>Sequence and annotation of the 288-kb ATCV-1 virus that infects an endosymbiotic Chlorella strain of the heliozoon Acanthocystis turfacea.</title>
        <authorList>
            <person name="Fitzgerald L.A."/>
            <person name="Graves M.V."/>
            <person name="Li X."/>
            <person name="Pfitzner A.J.P."/>
            <person name="Hartigan J."/>
            <person name="Van Etten J.L."/>
        </authorList>
    </citation>
    <scope>NUCLEOTIDE SEQUENCE [LARGE SCALE GENOMIC DNA]</scope>
    <source>
        <strain evidence="1 2">ATCV-1</strain>
    </source>
</reference>
<gene>
    <name evidence="1" type="primary">z334L</name>
    <name evidence="1" type="ORF">ATCV1_z334L</name>
</gene>
<dbReference type="GeneID" id="5470302"/>